<evidence type="ECO:0000256" key="11">
    <source>
        <dbReference type="ARBA" id="ARBA00023157"/>
    </source>
</evidence>
<dbReference type="InterPro" id="IPR001611">
    <property type="entry name" value="Leu-rich_rpt"/>
</dbReference>
<evidence type="ECO:0000313" key="14">
    <source>
        <dbReference type="EMBL" id="KAH3848734.1"/>
    </source>
</evidence>
<reference evidence="14" key="1">
    <citation type="journal article" date="2019" name="bioRxiv">
        <title>The Genome of the Zebra Mussel, Dreissena polymorpha: A Resource for Invasive Species Research.</title>
        <authorList>
            <person name="McCartney M.A."/>
            <person name="Auch B."/>
            <person name="Kono T."/>
            <person name="Mallez S."/>
            <person name="Zhang Y."/>
            <person name="Obille A."/>
            <person name="Becker A."/>
            <person name="Abrahante J.E."/>
            <person name="Garbe J."/>
            <person name="Badalamenti J.P."/>
            <person name="Herman A."/>
            <person name="Mangelson H."/>
            <person name="Liachko I."/>
            <person name="Sullivan S."/>
            <person name="Sone E.D."/>
            <person name="Koren S."/>
            <person name="Silverstein K.A.T."/>
            <person name="Beckman K.B."/>
            <person name="Gohl D.M."/>
        </authorList>
    </citation>
    <scope>NUCLEOTIDE SEQUENCE</scope>
    <source>
        <strain evidence="14">Duluth1</strain>
        <tissue evidence="14">Whole animal</tissue>
    </source>
</reference>
<evidence type="ECO:0000256" key="5">
    <source>
        <dbReference type="ARBA" id="ARBA00022692"/>
    </source>
</evidence>
<organism evidence="14 15">
    <name type="scientific">Dreissena polymorpha</name>
    <name type="common">Zebra mussel</name>
    <name type="synonym">Mytilus polymorpha</name>
    <dbReference type="NCBI Taxonomy" id="45954"/>
    <lineage>
        <taxon>Eukaryota</taxon>
        <taxon>Metazoa</taxon>
        <taxon>Spiralia</taxon>
        <taxon>Lophotrochozoa</taxon>
        <taxon>Mollusca</taxon>
        <taxon>Bivalvia</taxon>
        <taxon>Autobranchia</taxon>
        <taxon>Heteroconchia</taxon>
        <taxon>Euheterodonta</taxon>
        <taxon>Imparidentia</taxon>
        <taxon>Neoheterodontei</taxon>
        <taxon>Myida</taxon>
        <taxon>Dreissenoidea</taxon>
        <taxon>Dreissenidae</taxon>
        <taxon>Dreissena</taxon>
    </lineage>
</organism>
<dbReference type="PROSITE" id="PS51450">
    <property type="entry name" value="LRR"/>
    <property type="match status" value="2"/>
</dbReference>
<evidence type="ECO:0000256" key="6">
    <source>
        <dbReference type="ARBA" id="ARBA00022729"/>
    </source>
</evidence>
<keyword evidence="6 13" id="KW-0732">Signal</keyword>
<keyword evidence="8" id="KW-1133">Transmembrane helix</keyword>
<keyword evidence="11" id="KW-1015">Disulfide bond</keyword>
<accession>A0A9D4L017</accession>
<dbReference type="SUPFAM" id="SSF52058">
    <property type="entry name" value="L domain-like"/>
    <property type="match status" value="1"/>
</dbReference>
<evidence type="ECO:0000256" key="10">
    <source>
        <dbReference type="ARBA" id="ARBA00023136"/>
    </source>
</evidence>
<keyword evidence="9" id="KW-0406">Ion transport</keyword>
<evidence type="ECO:0000313" key="15">
    <source>
        <dbReference type="Proteomes" id="UP000828390"/>
    </source>
</evidence>
<dbReference type="Pfam" id="PF13855">
    <property type="entry name" value="LRR_8"/>
    <property type="match status" value="1"/>
</dbReference>
<evidence type="ECO:0000256" key="7">
    <source>
        <dbReference type="ARBA" id="ARBA00022737"/>
    </source>
</evidence>
<dbReference type="Proteomes" id="UP000828390">
    <property type="component" value="Unassembled WGS sequence"/>
</dbReference>
<dbReference type="GO" id="GO:0005886">
    <property type="term" value="C:plasma membrane"/>
    <property type="evidence" value="ECO:0007669"/>
    <property type="project" value="UniProtKB-SubCell"/>
</dbReference>
<keyword evidence="3" id="KW-1003">Cell membrane</keyword>
<feature type="chain" id="PRO_5039523668" evidence="13">
    <location>
        <begin position="24"/>
        <end position="128"/>
    </location>
</feature>
<dbReference type="InterPro" id="IPR003591">
    <property type="entry name" value="Leu-rich_rpt_typical-subtyp"/>
</dbReference>
<evidence type="ECO:0000256" key="1">
    <source>
        <dbReference type="ARBA" id="ARBA00004162"/>
    </source>
</evidence>
<dbReference type="InterPro" id="IPR051432">
    <property type="entry name" value="KCNMA1_auxiliary"/>
</dbReference>
<gene>
    <name evidence="14" type="ORF">DPMN_091114</name>
</gene>
<dbReference type="InterPro" id="IPR032675">
    <property type="entry name" value="LRR_dom_sf"/>
</dbReference>
<dbReference type="PANTHER" id="PTHR46473:SF26">
    <property type="entry name" value="LRRNT DOMAIN-CONTAINING PROTEIN"/>
    <property type="match status" value="1"/>
</dbReference>
<evidence type="ECO:0000256" key="12">
    <source>
        <dbReference type="ARBA" id="ARBA00023303"/>
    </source>
</evidence>
<keyword evidence="15" id="KW-1185">Reference proteome</keyword>
<proteinExistence type="predicted"/>
<evidence type="ECO:0000256" key="13">
    <source>
        <dbReference type="SAM" id="SignalP"/>
    </source>
</evidence>
<evidence type="ECO:0000256" key="4">
    <source>
        <dbReference type="ARBA" id="ARBA00022614"/>
    </source>
</evidence>
<keyword evidence="2" id="KW-0813">Transport</keyword>
<evidence type="ECO:0000256" key="3">
    <source>
        <dbReference type="ARBA" id="ARBA00022475"/>
    </source>
</evidence>
<feature type="signal peptide" evidence="13">
    <location>
        <begin position="1"/>
        <end position="23"/>
    </location>
</feature>
<dbReference type="PANTHER" id="PTHR46473">
    <property type="entry name" value="GH08155P"/>
    <property type="match status" value="1"/>
</dbReference>
<name>A0A9D4L017_DREPO</name>
<comment type="subcellular location">
    <subcellularLocation>
        <location evidence="1">Cell membrane</location>
        <topology evidence="1">Single-pass membrane protein</topology>
    </subcellularLocation>
</comment>
<evidence type="ECO:0000256" key="2">
    <source>
        <dbReference type="ARBA" id="ARBA00022448"/>
    </source>
</evidence>
<keyword evidence="12" id="KW-0407">Ion channel</keyword>
<keyword evidence="10" id="KW-0472">Membrane</keyword>
<dbReference type="PRINTS" id="PR00019">
    <property type="entry name" value="LEURICHRPT"/>
</dbReference>
<dbReference type="Gene3D" id="3.80.10.10">
    <property type="entry name" value="Ribonuclease Inhibitor"/>
    <property type="match status" value="1"/>
</dbReference>
<dbReference type="AlphaFoldDB" id="A0A9D4L017"/>
<protein>
    <submittedName>
        <fullName evidence="14">Uncharacterized protein</fullName>
    </submittedName>
</protein>
<keyword evidence="5" id="KW-0812">Transmembrane</keyword>
<reference evidence="14" key="2">
    <citation type="submission" date="2020-11" db="EMBL/GenBank/DDBJ databases">
        <authorList>
            <person name="McCartney M.A."/>
            <person name="Auch B."/>
            <person name="Kono T."/>
            <person name="Mallez S."/>
            <person name="Becker A."/>
            <person name="Gohl D.M."/>
            <person name="Silverstein K.A.T."/>
            <person name="Koren S."/>
            <person name="Bechman K.B."/>
            <person name="Herman A."/>
            <person name="Abrahante J.E."/>
            <person name="Garbe J."/>
        </authorList>
    </citation>
    <scope>NUCLEOTIDE SEQUENCE</scope>
    <source>
        <strain evidence="14">Duluth1</strain>
        <tissue evidence="14">Whole animal</tissue>
    </source>
</reference>
<dbReference type="EMBL" id="JAIWYP010000003">
    <property type="protein sequence ID" value="KAH3848734.1"/>
    <property type="molecule type" value="Genomic_DNA"/>
</dbReference>
<dbReference type="SMART" id="SM00369">
    <property type="entry name" value="LRR_TYP"/>
    <property type="match status" value="3"/>
</dbReference>
<keyword evidence="7" id="KW-0677">Repeat</keyword>
<sequence>MMSTFLTCVLAMILALCTGVSRGQCPEKCTCDQLVVRCTGQQLRIIPRPLTDANVLNLYNNSIASLPDDVFKGWQKLTELDLSRNMLSSLHDDRFKGLSNLETLDLTSNRIRNISRPAFRGLTKLRKL</sequence>
<evidence type="ECO:0000256" key="8">
    <source>
        <dbReference type="ARBA" id="ARBA00022989"/>
    </source>
</evidence>
<comment type="caution">
    <text evidence="14">The sequence shown here is derived from an EMBL/GenBank/DDBJ whole genome shotgun (WGS) entry which is preliminary data.</text>
</comment>
<keyword evidence="4" id="KW-0433">Leucine-rich repeat</keyword>
<dbReference type="GO" id="GO:0034220">
    <property type="term" value="P:monoatomic ion transmembrane transport"/>
    <property type="evidence" value="ECO:0007669"/>
    <property type="project" value="UniProtKB-KW"/>
</dbReference>
<evidence type="ECO:0000256" key="9">
    <source>
        <dbReference type="ARBA" id="ARBA00023065"/>
    </source>
</evidence>